<keyword evidence="3" id="KW-1185">Reference proteome</keyword>
<sequence length="111" mass="12208">MPKIGRKSLALVFSAVAIAGALVIPSPAYACGTSVTYGSWTHIPDTLTWQRKWTWNYFNCSSGTVHRKVVVNNGSDSPCYTIAPRGTRTYSKYESNTAGYRINQYESTASC</sequence>
<dbReference type="AlphaFoldDB" id="A0A6V8LM35"/>
<evidence type="ECO:0000256" key="1">
    <source>
        <dbReference type="SAM" id="SignalP"/>
    </source>
</evidence>
<reference evidence="2 3" key="1">
    <citation type="submission" date="2020-03" db="EMBL/GenBank/DDBJ databases">
        <title>Whole genome shotgun sequence of Phytohabitans rumicis NBRC 108638.</title>
        <authorList>
            <person name="Komaki H."/>
            <person name="Tamura T."/>
        </authorList>
    </citation>
    <scope>NUCLEOTIDE SEQUENCE [LARGE SCALE GENOMIC DNA]</scope>
    <source>
        <strain evidence="2 3">NBRC 108638</strain>
    </source>
</reference>
<evidence type="ECO:0000313" key="3">
    <source>
        <dbReference type="Proteomes" id="UP000482960"/>
    </source>
</evidence>
<protein>
    <submittedName>
        <fullName evidence="2">Uncharacterized protein</fullName>
    </submittedName>
</protein>
<gene>
    <name evidence="2" type="ORF">Prum_102420</name>
</gene>
<feature type="signal peptide" evidence="1">
    <location>
        <begin position="1"/>
        <end position="30"/>
    </location>
</feature>
<accession>A0A6V8LM35</accession>
<dbReference type="EMBL" id="BLPG01000002">
    <property type="protein sequence ID" value="GFJ96600.1"/>
    <property type="molecule type" value="Genomic_DNA"/>
</dbReference>
<evidence type="ECO:0000313" key="2">
    <source>
        <dbReference type="EMBL" id="GFJ96600.1"/>
    </source>
</evidence>
<organism evidence="2 3">
    <name type="scientific">Phytohabitans rumicis</name>
    <dbReference type="NCBI Taxonomy" id="1076125"/>
    <lineage>
        <taxon>Bacteria</taxon>
        <taxon>Bacillati</taxon>
        <taxon>Actinomycetota</taxon>
        <taxon>Actinomycetes</taxon>
        <taxon>Micromonosporales</taxon>
        <taxon>Micromonosporaceae</taxon>
    </lineage>
</organism>
<name>A0A6V8LM35_9ACTN</name>
<reference evidence="2 3" key="2">
    <citation type="submission" date="2020-03" db="EMBL/GenBank/DDBJ databases">
        <authorList>
            <person name="Ichikawa N."/>
            <person name="Kimura A."/>
            <person name="Kitahashi Y."/>
            <person name="Uohara A."/>
        </authorList>
    </citation>
    <scope>NUCLEOTIDE SEQUENCE [LARGE SCALE GENOMIC DNA]</scope>
    <source>
        <strain evidence="2 3">NBRC 108638</strain>
    </source>
</reference>
<dbReference type="Proteomes" id="UP000482960">
    <property type="component" value="Unassembled WGS sequence"/>
</dbReference>
<feature type="chain" id="PRO_5028971313" evidence="1">
    <location>
        <begin position="31"/>
        <end position="111"/>
    </location>
</feature>
<keyword evidence="1" id="KW-0732">Signal</keyword>
<proteinExistence type="predicted"/>
<comment type="caution">
    <text evidence="2">The sequence shown here is derived from an EMBL/GenBank/DDBJ whole genome shotgun (WGS) entry which is preliminary data.</text>
</comment>